<evidence type="ECO:0000256" key="7">
    <source>
        <dbReference type="SAM" id="SignalP"/>
    </source>
</evidence>
<dbReference type="AlphaFoldDB" id="A0A517L3W8"/>
<dbReference type="PANTHER" id="PTHR33048">
    <property type="entry name" value="PTH11-LIKE INTEGRAL MEMBRANE PROTEIN (AFU_ORTHOLOGUE AFUA_5G11245)"/>
    <property type="match status" value="1"/>
</dbReference>
<reference evidence="9 10" key="1">
    <citation type="submission" date="2019-07" db="EMBL/GenBank/DDBJ databases">
        <title>Finished genome of Venturia effusa.</title>
        <authorList>
            <person name="Young C.A."/>
            <person name="Cox M.P."/>
            <person name="Ganley A.R.D."/>
            <person name="David W.J."/>
        </authorList>
    </citation>
    <scope>NUCLEOTIDE SEQUENCE [LARGE SCALE GENOMIC DNA]</scope>
    <source>
        <strain evidence="10">albino</strain>
    </source>
</reference>
<dbReference type="GO" id="GO:0016020">
    <property type="term" value="C:membrane"/>
    <property type="evidence" value="ECO:0007669"/>
    <property type="project" value="UniProtKB-SubCell"/>
</dbReference>
<evidence type="ECO:0000256" key="1">
    <source>
        <dbReference type="ARBA" id="ARBA00004141"/>
    </source>
</evidence>
<evidence type="ECO:0000256" key="3">
    <source>
        <dbReference type="ARBA" id="ARBA00022989"/>
    </source>
</evidence>
<proteinExistence type="inferred from homology"/>
<keyword evidence="3 6" id="KW-1133">Transmembrane helix</keyword>
<dbReference type="InterPro" id="IPR049326">
    <property type="entry name" value="Rhodopsin_dom_fungi"/>
</dbReference>
<keyword evidence="2 6" id="KW-0812">Transmembrane</keyword>
<evidence type="ECO:0000256" key="2">
    <source>
        <dbReference type="ARBA" id="ARBA00022692"/>
    </source>
</evidence>
<feature type="transmembrane region" description="Helical" evidence="6">
    <location>
        <begin position="27"/>
        <end position="47"/>
    </location>
</feature>
<gene>
    <name evidence="9" type="ORF">FKW77_008650</name>
</gene>
<evidence type="ECO:0000256" key="4">
    <source>
        <dbReference type="ARBA" id="ARBA00023136"/>
    </source>
</evidence>
<feature type="transmembrane region" description="Helical" evidence="6">
    <location>
        <begin position="140"/>
        <end position="162"/>
    </location>
</feature>
<name>A0A517L3W8_9PEZI</name>
<feature type="chain" id="PRO_5022139432" description="Rhodopsin domain-containing protein" evidence="7">
    <location>
        <begin position="16"/>
        <end position="392"/>
    </location>
</feature>
<sequence length="392" mass="43938">MIALVCGITASSGMALLTTLGLGTHDGLMASNCVYLTCNAFVKLGLLEMYRQFTMLCYNHWWISGMEVLSVIFALSGVVGVIFQCVPVTSAWNPNIIGHCLNKPAFWYSNGAIMIVLDTVLYIMPMVFTWNLQLPLRQKICLRLLFALGFLTIIASSMRLYLINRTMIEGDSPYNNGHMLIWAAVENHSAICIACAPAIRIMVVKTLIPAIQDYYSSSRSRFSRRSTAVGSANSGKCPALPRDSFIALTDSSKRDSTMNSRYHTRVKPWSWFLTLRSKPANHDIDLECNGSLPCPHAHVSSATHDAEPSPRASTIEKEDDKIYVKNDFKSKETFLVSMTVDVDRDADEQMEREYINAFPRPGPEDVDPQRSYMNSIRLLRARHDRGLNNMST</sequence>
<feature type="signal peptide" evidence="7">
    <location>
        <begin position="1"/>
        <end position="15"/>
    </location>
</feature>
<keyword evidence="7" id="KW-0732">Signal</keyword>
<comment type="similarity">
    <text evidence="5">Belongs to the SAT4 family.</text>
</comment>
<organism evidence="9 10">
    <name type="scientific">Venturia effusa</name>
    <dbReference type="NCBI Taxonomy" id="50376"/>
    <lineage>
        <taxon>Eukaryota</taxon>
        <taxon>Fungi</taxon>
        <taxon>Dikarya</taxon>
        <taxon>Ascomycota</taxon>
        <taxon>Pezizomycotina</taxon>
        <taxon>Dothideomycetes</taxon>
        <taxon>Pleosporomycetidae</taxon>
        <taxon>Venturiales</taxon>
        <taxon>Venturiaceae</taxon>
        <taxon>Venturia</taxon>
    </lineage>
</organism>
<keyword evidence="4 6" id="KW-0472">Membrane</keyword>
<keyword evidence="10" id="KW-1185">Reference proteome</keyword>
<evidence type="ECO:0000313" key="9">
    <source>
        <dbReference type="EMBL" id="QDS70331.1"/>
    </source>
</evidence>
<feature type="transmembrane region" description="Helical" evidence="6">
    <location>
        <begin position="105"/>
        <end position="128"/>
    </location>
</feature>
<feature type="transmembrane region" description="Helical" evidence="6">
    <location>
        <begin position="68"/>
        <end position="93"/>
    </location>
</feature>
<evidence type="ECO:0000256" key="5">
    <source>
        <dbReference type="ARBA" id="ARBA00038359"/>
    </source>
</evidence>
<evidence type="ECO:0000256" key="6">
    <source>
        <dbReference type="SAM" id="Phobius"/>
    </source>
</evidence>
<evidence type="ECO:0000313" key="10">
    <source>
        <dbReference type="Proteomes" id="UP000316270"/>
    </source>
</evidence>
<dbReference type="EMBL" id="CP042188">
    <property type="protein sequence ID" value="QDS70331.1"/>
    <property type="molecule type" value="Genomic_DNA"/>
</dbReference>
<dbReference type="Pfam" id="PF20684">
    <property type="entry name" value="Fung_rhodopsin"/>
    <property type="match status" value="1"/>
</dbReference>
<dbReference type="InterPro" id="IPR052337">
    <property type="entry name" value="SAT4-like"/>
</dbReference>
<dbReference type="OrthoDB" id="5413793at2759"/>
<protein>
    <recommendedName>
        <fullName evidence="8">Rhodopsin domain-containing protein</fullName>
    </recommendedName>
</protein>
<evidence type="ECO:0000259" key="8">
    <source>
        <dbReference type="Pfam" id="PF20684"/>
    </source>
</evidence>
<feature type="domain" description="Rhodopsin" evidence="8">
    <location>
        <begin position="30"/>
        <end position="204"/>
    </location>
</feature>
<dbReference type="Proteomes" id="UP000316270">
    <property type="component" value="Chromosome 4"/>
</dbReference>
<dbReference type="PANTHER" id="PTHR33048:SF131">
    <property type="entry name" value="INTEGRAL MEMBRANE PROTEIN"/>
    <property type="match status" value="1"/>
</dbReference>
<comment type="subcellular location">
    <subcellularLocation>
        <location evidence="1">Membrane</location>
        <topology evidence="1">Multi-pass membrane protein</topology>
    </subcellularLocation>
</comment>
<accession>A0A517L3W8</accession>